<dbReference type="CDD" id="cd01638">
    <property type="entry name" value="CysQ"/>
    <property type="match status" value="1"/>
</dbReference>
<feature type="binding site" evidence="9">
    <location>
        <position position="88"/>
    </location>
    <ligand>
        <name>Mg(2+)</name>
        <dbReference type="ChEBI" id="CHEBI:18420"/>
        <label>2</label>
    </ligand>
</feature>
<keyword evidence="3 9" id="KW-1003">Cell membrane</keyword>
<keyword evidence="8 9" id="KW-0472">Membrane</keyword>
<dbReference type="RefSeq" id="WP_346742468.1">
    <property type="nucleotide sequence ID" value="NZ_JANWOI010000001.1"/>
</dbReference>
<evidence type="ECO:0000256" key="6">
    <source>
        <dbReference type="ARBA" id="ARBA00022801"/>
    </source>
</evidence>
<reference evidence="11" key="1">
    <citation type="submission" date="2022-08" db="EMBL/GenBank/DDBJ databases">
        <authorList>
            <person name="Vandamme P."/>
            <person name="Hettiarachchi A."/>
            <person name="Peeters C."/>
            <person name="Cnockaert M."/>
            <person name="Carlier A."/>
        </authorList>
    </citation>
    <scope>NUCLEOTIDE SEQUENCE</scope>
    <source>
        <strain evidence="11">LMG 31809</strain>
    </source>
</reference>
<proteinExistence type="inferred from homology"/>
<gene>
    <name evidence="9 11" type="primary">cysQ</name>
    <name evidence="11" type="ORF">NYP16_04230</name>
</gene>
<evidence type="ECO:0000256" key="1">
    <source>
        <dbReference type="ARBA" id="ARBA00001625"/>
    </source>
</evidence>
<reference evidence="11" key="2">
    <citation type="journal article" date="2023" name="Syst. Appl. Microbiol.">
        <title>Govania unica gen. nov., sp. nov., a rare biosphere bacterium that represents a novel family in the class Alphaproteobacteria.</title>
        <authorList>
            <person name="Vandamme P."/>
            <person name="Peeters C."/>
            <person name="Hettiarachchi A."/>
            <person name="Cnockaert M."/>
            <person name="Carlier A."/>
        </authorList>
    </citation>
    <scope>NUCLEOTIDE SEQUENCE</scope>
    <source>
        <strain evidence="11">LMG 31809</strain>
    </source>
</reference>
<evidence type="ECO:0000256" key="8">
    <source>
        <dbReference type="ARBA" id="ARBA00023136"/>
    </source>
</evidence>
<dbReference type="GO" id="GO:0046854">
    <property type="term" value="P:phosphatidylinositol phosphate biosynthetic process"/>
    <property type="evidence" value="ECO:0007669"/>
    <property type="project" value="InterPro"/>
</dbReference>
<dbReference type="Gene3D" id="3.30.540.10">
    <property type="entry name" value="Fructose-1,6-Bisphosphatase, subunit A, domain 1"/>
    <property type="match status" value="1"/>
</dbReference>
<feature type="binding site" evidence="10">
    <location>
        <position position="88"/>
    </location>
    <ligand>
        <name>Mg(2+)</name>
        <dbReference type="ChEBI" id="CHEBI:18420"/>
        <label>1</label>
        <note>catalytic</note>
    </ligand>
</feature>
<evidence type="ECO:0000256" key="4">
    <source>
        <dbReference type="ARBA" id="ARBA00022519"/>
    </source>
</evidence>
<keyword evidence="5 9" id="KW-0479">Metal-binding</keyword>
<dbReference type="PROSITE" id="PS00630">
    <property type="entry name" value="IMP_2"/>
    <property type="match status" value="1"/>
</dbReference>
<feature type="binding site" evidence="9">
    <location>
        <position position="216"/>
    </location>
    <ligand>
        <name>substrate</name>
    </ligand>
</feature>
<evidence type="ECO:0000256" key="9">
    <source>
        <dbReference type="HAMAP-Rule" id="MF_02095"/>
    </source>
</evidence>
<dbReference type="PRINTS" id="PR00377">
    <property type="entry name" value="IMPHPHTASES"/>
</dbReference>
<keyword evidence="7 9" id="KW-0460">Magnesium</keyword>
<name>A0A9X3TWY0_9PROT</name>
<dbReference type="EMBL" id="JANWOI010000001">
    <property type="protein sequence ID" value="MDA5193163.1"/>
    <property type="molecule type" value="Genomic_DNA"/>
</dbReference>
<feature type="binding site" evidence="10">
    <location>
        <position position="216"/>
    </location>
    <ligand>
        <name>Mg(2+)</name>
        <dbReference type="ChEBI" id="CHEBI:18420"/>
        <label>1</label>
        <note>catalytic</note>
    </ligand>
</feature>
<keyword evidence="4 9" id="KW-0997">Cell inner membrane</keyword>
<evidence type="ECO:0000256" key="2">
    <source>
        <dbReference type="ARBA" id="ARBA00005289"/>
    </source>
</evidence>
<evidence type="ECO:0000256" key="5">
    <source>
        <dbReference type="ARBA" id="ARBA00022723"/>
    </source>
</evidence>
<dbReference type="GO" id="GO:0000103">
    <property type="term" value="P:sulfate assimilation"/>
    <property type="evidence" value="ECO:0007669"/>
    <property type="project" value="TreeGrafter"/>
</dbReference>
<feature type="binding site" evidence="9">
    <location>
        <position position="90"/>
    </location>
    <ligand>
        <name>Mg(2+)</name>
        <dbReference type="ChEBI" id="CHEBI:18420"/>
        <label>1</label>
    </ligand>
</feature>
<dbReference type="GO" id="GO:0050427">
    <property type="term" value="P:3'-phosphoadenosine 5'-phosphosulfate metabolic process"/>
    <property type="evidence" value="ECO:0007669"/>
    <property type="project" value="TreeGrafter"/>
</dbReference>
<evidence type="ECO:0000256" key="3">
    <source>
        <dbReference type="ARBA" id="ARBA00022475"/>
    </source>
</evidence>
<evidence type="ECO:0000313" key="12">
    <source>
        <dbReference type="Proteomes" id="UP001141619"/>
    </source>
</evidence>
<feature type="binding site" evidence="9">
    <location>
        <position position="216"/>
    </location>
    <ligand>
        <name>Mg(2+)</name>
        <dbReference type="ChEBI" id="CHEBI:18420"/>
        <label>2</label>
    </ligand>
</feature>
<dbReference type="InterPro" id="IPR000760">
    <property type="entry name" value="Inositol_monophosphatase-like"/>
</dbReference>
<dbReference type="Gene3D" id="3.40.190.80">
    <property type="match status" value="1"/>
</dbReference>
<dbReference type="GO" id="GO:0008441">
    <property type="term" value="F:3'(2'),5'-bisphosphate nucleotidase activity"/>
    <property type="evidence" value="ECO:0007669"/>
    <property type="project" value="UniProtKB-UniRule"/>
</dbReference>
<accession>A0A9X3TWY0</accession>
<feature type="binding site" evidence="10">
    <location>
        <position position="90"/>
    </location>
    <ligand>
        <name>Mg(2+)</name>
        <dbReference type="ChEBI" id="CHEBI:18420"/>
        <label>2</label>
    </ligand>
</feature>
<evidence type="ECO:0000313" key="11">
    <source>
        <dbReference type="EMBL" id="MDA5193163.1"/>
    </source>
</evidence>
<dbReference type="SUPFAM" id="SSF56655">
    <property type="entry name" value="Carbohydrate phosphatase"/>
    <property type="match status" value="1"/>
</dbReference>
<feature type="binding site" evidence="9">
    <location>
        <position position="88"/>
    </location>
    <ligand>
        <name>Mg(2+)</name>
        <dbReference type="ChEBI" id="CHEBI:18420"/>
        <label>1</label>
    </ligand>
</feature>
<organism evidence="11 12">
    <name type="scientific">Govanella unica</name>
    <dbReference type="NCBI Taxonomy" id="2975056"/>
    <lineage>
        <taxon>Bacteria</taxon>
        <taxon>Pseudomonadati</taxon>
        <taxon>Pseudomonadota</taxon>
        <taxon>Alphaproteobacteria</taxon>
        <taxon>Emcibacterales</taxon>
        <taxon>Govanellaceae</taxon>
        <taxon>Govanella</taxon>
    </lineage>
</organism>
<dbReference type="InterPro" id="IPR020550">
    <property type="entry name" value="Inositol_monophosphatase_CS"/>
</dbReference>
<feature type="binding site" evidence="10">
    <location>
        <position position="91"/>
    </location>
    <ligand>
        <name>Mg(2+)</name>
        <dbReference type="ChEBI" id="CHEBI:18420"/>
        <label>1</label>
        <note>catalytic</note>
    </ligand>
</feature>
<comment type="caution">
    <text evidence="11">The sequence shown here is derived from an EMBL/GenBank/DDBJ whole genome shotgun (WGS) entry which is preliminary data.</text>
</comment>
<comment type="cofactor">
    <cofactor evidence="9 10">
        <name>Mg(2+)</name>
        <dbReference type="ChEBI" id="CHEBI:18420"/>
    </cofactor>
</comment>
<feature type="binding site" evidence="9">
    <location>
        <begin position="90"/>
        <end position="93"/>
    </location>
    <ligand>
        <name>substrate</name>
    </ligand>
</feature>
<dbReference type="InterPro" id="IPR050725">
    <property type="entry name" value="CysQ/Inositol_MonoPase"/>
</dbReference>
<feature type="binding site" evidence="9">
    <location>
        <position position="91"/>
    </location>
    <ligand>
        <name>Mg(2+)</name>
        <dbReference type="ChEBI" id="CHEBI:18420"/>
        <label>2</label>
    </ligand>
</feature>
<evidence type="ECO:0000256" key="10">
    <source>
        <dbReference type="PIRSR" id="PIRSR600760-2"/>
    </source>
</evidence>
<comment type="subcellular location">
    <subcellularLocation>
        <location evidence="9">Cell inner membrane</location>
        <topology evidence="9">Peripheral membrane protein</topology>
        <orientation evidence="9">Cytoplasmic side</orientation>
    </subcellularLocation>
</comment>
<comment type="catalytic activity">
    <reaction evidence="1 9">
        <text>adenosine 3',5'-bisphosphate + H2O = AMP + phosphate</text>
        <dbReference type="Rhea" id="RHEA:10040"/>
        <dbReference type="ChEBI" id="CHEBI:15377"/>
        <dbReference type="ChEBI" id="CHEBI:43474"/>
        <dbReference type="ChEBI" id="CHEBI:58343"/>
        <dbReference type="ChEBI" id="CHEBI:456215"/>
        <dbReference type="EC" id="3.1.3.7"/>
    </reaction>
</comment>
<feature type="binding site" evidence="9">
    <location>
        <position position="68"/>
    </location>
    <ligand>
        <name>Mg(2+)</name>
        <dbReference type="ChEBI" id="CHEBI:18420"/>
        <label>1</label>
    </ligand>
</feature>
<dbReference type="Pfam" id="PF00459">
    <property type="entry name" value="Inositol_P"/>
    <property type="match status" value="1"/>
</dbReference>
<feature type="binding site" evidence="9">
    <location>
        <position position="68"/>
    </location>
    <ligand>
        <name>substrate</name>
    </ligand>
</feature>
<dbReference type="InterPro" id="IPR006240">
    <property type="entry name" value="CysQ"/>
</dbReference>
<dbReference type="InterPro" id="IPR020583">
    <property type="entry name" value="Inositol_monoP_metal-BS"/>
</dbReference>
<dbReference type="PROSITE" id="PS00629">
    <property type="entry name" value="IMP_1"/>
    <property type="match status" value="1"/>
</dbReference>
<dbReference type="PANTHER" id="PTHR43028:SF5">
    <property type="entry name" value="3'(2'),5'-BISPHOSPHATE NUCLEOTIDASE 1"/>
    <property type="match status" value="1"/>
</dbReference>
<evidence type="ECO:0000256" key="7">
    <source>
        <dbReference type="ARBA" id="ARBA00022842"/>
    </source>
</evidence>
<dbReference type="NCBIfam" id="TIGR01331">
    <property type="entry name" value="bisphos_cysQ"/>
    <property type="match status" value="1"/>
</dbReference>
<keyword evidence="6 9" id="KW-0378">Hydrolase</keyword>
<dbReference type="EC" id="3.1.3.7" evidence="9"/>
<comment type="function">
    <text evidence="9">Converts adenosine-3',5'-bisphosphate (PAP) to AMP.</text>
</comment>
<sequence length="267" mass="28737">MPDTTRWLAPLEQIARDAGAAIMEIYAHEIAVRQKDDLSPVTDADEAAERIILAGLKLLDPDTPVVAEESMNAGQGPAEHGTRFWLVDPLDGTKEFIRRHGEFTVNIALIEDGRPTLGVVYAPAIGSLYLGAVGHGATKILDSDRTTRLPITAREGDRTGLVAVASKSHRTPGTNVFLDRLPIAESRAAGSSLKFCLVAEGAADIYPRIGPTMEWDTAAGHAVLAAAGGRVVTLDGVDLDYGKPDYRNPDYYAYGLWPKGLVRPERP</sequence>
<protein>
    <recommendedName>
        <fullName evidence="9">3'(2'),5'-bisphosphate nucleotidase CysQ</fullName>
        <ecNumber evidence="9">3.1.3.7</ecNumber>
    </recommendedName>
    <alternativeName>
        <fullName evidence="9">3'(2'),5-bisphosphonucleoside 3'(2')-phosphohydrolase</fullName>
    </alternativeName>
    <alternativeName>
        <fullName evidence="9">3'-phosphoadenosine 5'-phosphate phosphatase</fullName>
        <shortName evidence="9">PAP phosphatase</shortName>
    </alternativeName>
</protein>
<dbReference type="Proteomes" id="UP001141619">
    <property type="component" value="Unassembled WGS sequence"/>
</dbReference>
<feature type="binding site" evidence="10">
    <location>
        <position position="68"/>
    </location>
    <ligand>
        <name>Mg(2+)</name>
        <dbReference type="ChEBI" id="CHEBI:18420"/>
        <label>1</label>
        <note>catalytic</note>
    </ligand>
</feature>
<keyword evidence="12" id="KW-1185">Reference proteome</keyword>
<comment type="similarity">
    <text evidence="2 9">Belongs to the inositol monophosphatase superfamily. CysQ family.</text>
</comment>
<dbReference type="AlphaFoldDB" id="A0A9X3TWY0"/>
<dbReference type="PANTHER" id="PTHR43028">
    <property type="entry name" value="3'(2'),5'-BISPHOSPHATE NUCLEOTIDASE 1"/>
    <property type="match status" value="1"/>
</dbReference>
<dbReference type="HAMAP" id="MF_02095">
    <property type="entry name" value="CysQ"/>
    <property type="match status" value="1"/>
</dbReference>
<dbReference type="GO" id="GO:0000287">
    <property type="term" value="F:magnesium ion binding"/>
    <property type="evidence" value="ECO:0007669"/>
    <property type="project" value="UniProtKB-UniRule"/>
</dbReference>
<dbReference type="GO" id="GO:0005886">
    <property type="term" value="C:plasma membrane"/>
    <property type="evidence" value="ECO:0007669"/>
    <property type="project" value="UniProtKB-SubCell"/>
</dbReference>